<protein>
    <recommendedName>
        <fullName evidence="4">SLH domain-containing protein</fullName>
    </recommendedName>
</protein>
<dbReference type="RefSeq" id="WP_209558691.1">
    <property type="nucleotide sequence ID" value="NZ_JAEDXU010000010.1"/>
</dbReference>
<evidence type="ECO:0000313" key="2">
    <source>
        <dbReference type="EMBL" id="MBP1047917.1"/>
    </source>
</evidence>
<proteinExistence type="predicted"/>
<reference evidence="2 3" key="1">
    <citation type="submission" date="2020-12" db="EMBL/GenBank/DDBJ databases">
        <title>Vagococcus allomyrinae sp. nov. and Enterococcus lavae sp. nov., isolated from the larvae of Allomyrina dichotoma.</title>
        <authorList>
            <person name="Lee S.D."/>
        </authorList>
    </citation>
    <scope>NUCLEOTIDE SEQUENCE [LARGE SCALE GENOMIC DNA]</scope>
    <source>
        <strain evidence="2 3">BWM-S5</strain>
    </source>
</reference>
<comment type="caution">
    <text evidence="2">The sequence shown here is derived from an EMBL/GenBank/DDBJ whole genome shotgun (WGS) entry which is preliminary data.</text>
</comment>
<sequence>MKKGIVGCITVGMLSIMLLPANGVAQEYPDVIDVYDKNNDVTTTEPYQTTKQTFEKEAFSDPEYSAYMTMKSLYGDGFKDSKEILPVTEEDFWKKVEDAYQDEVTKDSRGVIVKDRTFTPEELAKARANSVKALVKQIVNYQVLSSKVDGDNATVEVEIYPVSTSTFGRQVSYVFFDYVGEAGYFNTEEPFSSVRTQFGQIMYLEENIAPLAKKPVSFKMELSKDKKGNFAPKENTLEDLFNVSLSEEYAFIDEEGRINSSERFYLNSNFEKDTEEKK</sequence>
<evidence type="ECO:0000313" key="3">
    <source>
        <dbReference type="Proteomes" id="UP000673375"/>
    </source>
</evidence>
<keyword evidence="3" id="KW-1185">Reference proteome</keyword>
<feature type="chain" id="PRO_5045835586" description="SLH domain-containing protein" evidence="1">
    <location>
        <begin position="26"/>
        <end position="278"/>
    </location>
</feature>
<accession>A0ABS4CPH9</accession>
<gene>
    <name evidence="2" type="ORF">I6N96_16620</name>
</gene>
<feature type="signal peptide" evidence="1">
    <location>
        <begin position="1"/>
        <end position="25"/>
    </location>
</feature>
<name>A0ABS4CPH9_9ENTE</name>
<dbReference type="Proteomes" id="UP000673375">
    <property type="component" value="Unassembled WGS sequence"/>
</dbReference>
<keyword evidence="1" id="KW-0732">Signal</keyword>
<dbReference type="EMBL" id="JAEDXU010000010">
    <property type="protein sequence ID" value="MBP1047917.1"/>
    <property type="molecule type" value="Genomic_DNA"/>
</dbReference>
<organism evidence="2 3">
    <name type="scientific">Enterococcus larvae</name>
    <dbReference type="NCBI Taxonomy" id="2794352"/>
    <lineage>
        <taxon>Bacteria</taxon>
        <taxon>Bacillati</taxon>
        <taxon>Bacillota</taxon>
        <taxon>Bacilli</taxon>
        <taxon>Lactobacillales</taxon>
        <taxon>Enterococcaceae</taxon>
        <taxon>Enterococcus</taxon>
    </lineage>
</organism>
<evidence type="ECO:0008006" key="4">
    <source>
        <dbReference type="Google" id="ProtNLM"/>
    </source>
</evidence>
<evidence type="ECO:0000256" key="1">
    <source>
        <dbReference type="SAM" id="SignalP"/>
    </source>
</evidence>